<name>A0A5E4MSY3_9HEMI</name>
<evidence type="ECO:0000313" key="3">
    <source>
        <dbReference type="Proteomes" id="UP000325440"/>
    </source>
</evidence>
<dbReference type="EMBL" id="CABPRJ010000962">
    <property type="protein sequence ID" value="VVC33057.1"/>
    <property type="molecule type" value="Genomic_DNA"/>
</dbReference>
<keyword evidence="3" id="KW-1185">Reference proteome</keyword>
<feature type="chain" id="PRO_5022843902" evidence="1">
    <location>
        <begin position="29"/>
        <end position="354"/>
    </location>
</feature>
<sequence length="354" mass="41420">MVSTVYFRLSAFGSLLLLYAFWPRDAEAFVVKRPDPGKSKELELFQFVMLNDLKFRLVLNQKIRIDDRMLPPYQGEEVNEQVRESLRLFSNDVTHITPYPVLKKVLRNFWWLGSLIDYAASVLQVAFMCTTYTFVSTQMELIILMEKKLNQDVEFKKITNKTFEDAWKTLTVFMDKLGAVHSDLEMLADLSYEYTELALKNETNQMHVLRLMQTEIDKIINSRCVRNDHEFIYGFFGIGANHSHLSGTESTHNEILDVFEILNEKLMQMYEEFNIKSMDYDNWKQILDFRTPIQKDINLYLKIDEMLSGDDVGKHILKGKMDRREKIIRNLSPRGMELEAIQPGFDEGVISGMT</sequence>
<reference evidence="2 3" key="1">
    <citation type="submission" date="2019-08" db="EMBL/GenBank/DDBJ databases">
        <authorList>
            <person name="Alioto T."/>
            <person name="Alioto T."/>
            <person name="Gomez Garrido J."/>
        </authorList>
    </citation>
    <scope>NUCLEOTIDE SEQUENCE [LARGE SCALE GENOMIC DNA]</scope>
</reference>
<dbReference type="OrthoDB" id="6626252at2759"/>
<feature type="signal peptide" evidence="1">
    <location>
        <begin position="1"/>
        <end position="28"/>
    </location>
</feature>
<evidence type="ECO:0000256" key="1">
    <source>
        <dbReference type="SAM" id="SignalP"/>
    </source>
</evidence>
<proteinExistence type="predicted"/>
<organism evidence="2 3">
    <name type="scientific">Cinara cedri</name>
    <dbReference type="NCBI Taxonomy" id="506608"/>
    <lineage>
        <taxon>Eukaryota</taxon>
        <taxon>Metazoa</taxon>
        <taxon>Ecdysozoa</taxon>
        <taxon>Arthropoda</taxon>
        <taxon>Hexapoda</taxon>
        <taxon>Insecta</taxon>
        <taxon>Pterygota</taxon>
        <taxon>Neoptera</taxon>
        <taxon>Paraneoptera</taxon>
        <taxon>Hemiptera</taxon>
        <taxon>Sternorrhyncha</taxon>
        <taxon>Aphidomorpha</taxon>
        <taxon>Aphidoidea</taxon>
        <taxon>Aphididae</taxon>
        <taxon>Lachninae</taxon>
        <taxon>Cinara</taxon>
    </lineage>
</organism>
<keyword evidence="1" id="KW-0732">Signal</keyword>
<protein>
    <submittedName>
        <fullName evidence="2">Uncharacterized protein</fullName>
    </submittedName>
</protein>
<gene>
    <name evidence="2" type="ORF">CINCED_3A004487</name>
</gene>
<dbReference type="AlphaFoldDB" id="A0A5E4MSY3"/>
<accession>A0A5E4MSY3</accession>
<dbReference type="Proteomes" id="UP000325440">
    <property type="component" value="Unassembled WGS sequence"/>
</dbReference>
<evidence type="ECO:0000313" key="2">
    <source>
        <dbReference type="EMBL" id="VVC33057.1"/>
    </source>
</evidence>